<proteinExistence type="predicted"/>
<protein>
    <submittedName>
        <fullName evidence="1">Uncharacterized protein</fullName>
    </submittedName>
</protein>
<reference evidence="1" key="1">
    <citation type="submission" date="2022-08" db="EMBL/GenBank/DDBJ databases">
        <title>Genome Sequence of Fusarium decemcellulare.</title>
        <authorList>
            <person name="Buettner E."/>
        </authorList>
    </citation>
    <scope>NUCLEOTIDE SEQUENCE</scope>
    <source>
        <strain evidence="1">Babe19</strain>
    </source>
</reference>
<name>A0ACC1RMW5_9HYPO</name>
<gene>
    <name evidence="1" type="ORF">NM208_g13095</name>
</gene>
<sequence length="186" mass="20515">MESTSSSVSICQASTPADLAAVVGCFQAYTEWLDEDISFQNYATELDGLPGKYAPPFGALLLAVDDTQGEVLGCIAMRPLTVQSEYRQHHPTHLRYCEIKRLFLYPSARGRQVGRKLVKEVLKRAGEEGYDVALLDTLSKMKSAINLYKSEGFVEVEPYTYNPLEGAMYFAKPISEAATETGQNSA</sequence>
<keyword evidence="2" id="KW-1185">Reference proteome</keyword>
<accession>A0ACC1RMW5</accession>
<comment type="caution">
    <text evidence="1">The sequence shown here is derived from an EMBL/GenBank/DDBJ whole genome shotgun (WGS) entry which is preliminary data.</text>
</comment>
<dbReference type="EMBL" id="JANRMS010002568">
    <property type="protein sequence ID" value="KAJ3521879.1"/>
    <property type="molecule type" value="Genomic_DNA"/>
</dbReference>
<organism evidence="1 2">
    <name type="scientific">Fusarium decemcellulare</name>
    <dbReference type="NCBI Taxonomy" id="57161"/>
    <lineage>
        <taxon>Eukaryota</taxon>
        <taxon>Fungi</taxon>
        <taxon>Dikarya</taxon>
        <taxon>Ascomycota</taxon>
        <taxon>Pezizomycotina</taxon>
        <taxon>Sordariomycetes</taxon>
        <taxon>Hypocreomycetidae</taxon>
        <taxon>Hypocreales</taxon>
        <taxon>Nectriaceae</taxon>
        <taxon>Fusarium</taxon>
        <taxon>Fusarium decemcellulare species complex</taxon>
    </lineage>
</organism>
<evidence type="ECO:0000313" key="2">
    <source>
        <dbReference type="Proteomes" id="UP001148629"/>
    </source>
</evidence>
<evidence type="ECO:0000313" key="1">
    <source>
        <dbReference type="EMBL" id="KAJ3521879.1"/>
    </source>
</evidence>
<dbReference type="Proteomes" id="UP001148629">
    <property type="component" value="Unassembled WGS sequence"/>
</dbReference>